<protein>
    <submittedName>
        <fullName evidence="1">Uncharacterized protein</fullName>
    </submittedName>
</protein>
<reference evidence="1" key="1">
    <citation type="submission" date="2020-01" db="EMBL/GenBank/DDBJ databases">
        <authorList>
            <consortium name="DOE Joint Genome Institute"/>
            <person name="Haridas S."/>
            <person name="Albert R."/>
            <person name="Binder M."/>
            <person name="Bloem J."/>
            <person name="Labutti K."/>
            <person name="Salamov A."/>
            <person name="Andreopoulos B."/>
            <person name="Baker S.E."/>
            <person name="Barry K."/>
            <person name="Bills G."/>
            <person name="Bluhm B.H."/>
            <person name="Cannon C."/>
            <person name="Castanera R."/>
            <person name="Culley D.E."/>
            <person name="Daum C."/>
            <person name="Ezra D."/>
            <person name="Gonzalez J.B."/>
            <person name="Henrissat B."/>
            <person name="Kuo A."/>
            <person name="Liang C."/>
            <person name="Lipzen A."/>
            <person name="Lutzoni F."/>
            <person name="Magnuson J."/>
            <person name="Mondo S."/>
            <person name="Nolan M."/>
            <person name="Ohm R."/>
            <person name="Pangilinan J."/>
            <person name="Park H.-J."/>
            <person name="Ramirez L."/>
            <person name="Alfaro M."/>
            <person name="Sun H."/>
            <person name="Tritt A."/>
            <person name="Yoshinaga Y."/>
            <person name="Zwiers L.-H."/>
            <person name="Turgeon B.G."/>
            <person name="Goodwin S.B."/>
            <person name="Spatafora J.W."/>
            <person name="Crous P.W."/>
            <person name="Grigoriev I.V."/>
        </authorList>
    </citation>
    <scope>NUCLEOTIDE SEQUENCE</scope>
    <source>
        <strain evidence="1">IPT5</strain>
    </source>
</reference>
<proteinExistence type="predicted"/>
<evidence type="ECO:0000313" key="1">
    <source>
        <dbReference type="EMBL" id="KAF2853170.1"/>
    </source>
</evidence>
<evidence type="ECO:0000313" key="2">
    <source>
        <dbReference type="Proteomes" id="UP000799423"/>
    </source>
</evidence>
<sequence length="228" mass="25510">MCMGLLYALMPNERSITSCVRGSFDGTSRNRYLFQKVTNIPDRWNFHAQSFIPRTVRYAPVVEYTYDNTDDTPVSRPNNDMNMALFPFFYDQNGTHPWTTDNSSQAEIPIRCSTSTACGYFLNATSQAPVLMSGYRLDSSQAMSRGETLLMRTLPLVTDPLRMPIYVGSINFRHIDYPILDALIVSSADGTADSVYRKEVSLLINACLSGASRSFNSSGTEDNIKKTS</sequence>
<gene>
    <name evidence="1" type="ORF">T440DRAFT_320149</name>
</gene>
<accession>A0A6A7BCT5</accession>
<name>A0A6A7BCT5_9PLEO</name>
<organism evidence="1 2">
    <name type="scientific">Plenodomus tracheiphilus IPT5</name>
    <dbReference type="NCBI Taxonomy" id="1408161"/>
    <lineage>
        <taxon>Eukaryota</taxon>
        <taxon>Fungi</taxon>
        <taxon>Dikarya</taxon>
        <taxon>Ascomycota</taxon>
        <taxon>Pezizomycotina</taxon>
        <taxon>Dothideomycetes</taxon>
        <taxon>Pleosporomycetidae</taxon>
        <taxon>Pleosporales</taxon>
        <taxon>Pleosporineae</taxon>
        <taxon>Leptosphaeriaceae</taxon>
        <taxon>Plenodomus</taxon>
    </lineage>
</organism>
<dbReference type="AlphaFoldDB" id="A0A6A7BCT5"/>
<dbReference type="OrthoDB" id="5242705at2759"/>
<dbReference type="EMBL" id="MU006296">
    <property type="protein sequence ID" value="KAF2853170.1"/>
    <property type="molecule type" value="Genomic_DNA"/>
</dbReference>
<dbReference type="Proteomes" id="UP000799423">
    <property type="component" value="Unassembled WGS sequence"/>
</dbReference>
<keyword evidence="2" id="KW-1185">Reference proteome</keyword>